<reference evidence="1 2" key="1">
    <citation type="submission" date="2023-03" db="EMBL/GenBank/DDBJ databases">
        <title>Isolation and description of six Streptomyces strains from soil environments, able to metabolize different microbial glucans.</title>
        <authorList>
            <person name="Widen T."/>
            <person name="Larsbrink J."/>
        </authorList>
    </citation>
    <scope>NUCLEOTIDE SEQUENCE [LARGE SCALE GENOMIC DNA]</scope>
    <source>
        <strain evidence="1 2">Mut2</strain>
    </source>
</reference>
<proteinExistence type="predicted"/>
<sequence length="53" mass="5710">MPVMGDDVFDGVLNVEGSQVCAADNETAWTLATQVVDRIGLRWDGSPTPFTRA</sequence>
<evidence type="ECO:0000313" key="2">
    <source>
        <dbReference type="Proteomes" id="UP001229952"/>
    </source>
</evidence>
<keyword evidence="2" id="KW-1185">Reference proteome</keyword>
<dbReference type="Proteomes" id="UP001229952">
    <property type="component" value="Chromosome"/>
</dbReference>
<gene>
    <name evidence="1" type="ORF">P8A22_20805</name>
</gene>
<protein>
    <submittedName>
        <fullName evidence="1">Uncharacterized protein</fullName>
    </submittedName>
</protein>
<dbReference type="EMBL" id="CP120992">
    <property type="protein sequence ID" value="WLQ42180.1"/>
    <property type="molecule type" value="Genomic_DNA"/>
</dbReference>
<evidence type="ECO:0000313" key="1">
    <source>
        <dbReference type="EMBL" id="WLQ42180.1"/>
    </source>
</evidence>
<accession>A0ABY9I5P6</accession>
<name>A0ABY9I5P6_9ACTN</name>
<organism evidence="1 2">
    <name type="scientific">Streptomyces laculatispora</name>
    <dbReference type="NCBI Taxonomy" id="887464"/>
    <lineage>
        <taxon>Bacteria</taxon>
        <taxon>Bacillati</taxon>
        <taxon>Actinomycetota</taxon>
        <taxon>Actinomycetes</taxon>
        <taxon>Kitasatosporales</taxon>
        <taxon>Streptomycetaceae</taxon>
        <taxon>Streptomyces</taxon>
    </lineage>
</organism>
<dbReference type="RefSeq" id="WP_306089317.1">
    <property type="nucleotide sequence ID" value="NZ_CP120992.1"/>
</dbReference>